<gene>
    <name evidence="2" type="ORF">SAMN02745131_01606</name>
</gene>
<feature type="repeat" description="TPR" evidence="1">
    <location>
        <begin position="165"/>
        <end position="198"/>
    </location>
</feature>
<organism evidence="2 3">
    <name type="scientific">Flavisolibacter ginsengisoli DSM 18119</name>
    <dbReference type="NCBI Taxonomy" id="1121884"/>
    <lineage>
        <taxon>Bacteria</taxon>
        <taxon>Pseudomonadati</taxon>
        <taxon>Bacteroidota</taxon>
        <taxon>Chitinophagia</taxon>
        <taxon>Chitinophagales</taxon>
        <taxon>Chitinophagaceae</taxon>
        <taxon>Flavisolibacter</taxon>
    </lineage>
</organism>
<evidence type="ECO:0000313" key="3">
    <source>
        <dbReference type="Proteomes" id="UP000184048"/>
    </source>
</evidence>
<dbReference type="Gene3D" id="1.25.40.10">
    <property type="entry name" value="Tetratricopeptide repeat domain"/>
    <property type="match status" value="1"/>
</dbReference>
<dbReference type="STRING" id="1121884.SAMN02745131_01606"/>
<dbReference type="AlphaFoldDB" id="A0A1M4Y5P6"/>
<protein>
    <submittedName>
        <fullName evidence="2">TPR repeat-containing protein</fullName>
    </submittedName>
</protein>
<evidence type="ECO:0000256" key="1">
    <source>
        <dbReference type="PROSITE-ProRule" id="PRU00339"/>
    </source>
</evidence>
<dbReference type="OrthoDB" id="1343633at2"/>
<dbReference type="InterPro" id="IPR019734">
    <property type="entry name" value="TPR_rpt"/>
</dbReference>
<keyword evidence="1" id="KW-0802">TPR repeat</keyword>
<dbReference type="SUPFAM" id="SSF48452">
    <property type="entry name" value="TPR-like"/>
    <property type="match status" value="1"/>
</dbReference>
<dbReference type="RefSeq" id="WP_084079895.1">
    <property type="nucleotide sequence ID" value="NZ_FQUU01000005.1"/>
</dbReference>
<name>A0A1M4Y5P6_9BACT</name>
<dbReference type="Pfam" id="PF13181">
    <property type="entry name" value="TPR_8"/>
    <property type="match status" value="2"/>
</dbReference>
<accession>A0A1M4Y5P6</accession>
<reference evidence="2 3" key="1">
    <citation type="submission" date="2016-11" db="EMBL/GenBank/DDBJ databases">
        <authorList>
            <person name="Jaros S."/>
            <person name="Januszkiewicz K."/>
            <person name="Wedrychowicz H."/>
        </authorList>
    </citation>
    <scope>NUCLEOTIDE SEQUENCE [LARGE SCALE GENOMIC DNA]</scope>
    <source>
        <strain evidence="2 3">DSM 18119</strain>
    </source>
</reference>
<dbReference type="EMBL" id="FQUU01000005">
    <property type="protein sequence ID" value="SHF01028.1"/>
    <property type="molecule type" value="Genomic_DNA"/>
</dbReference>
<dbReference type="SMART" id="SM00028">
    <property type="entry name" value="TPR"/>
    <property type="match status" value="2"/>
</dbReference>
<dbReference type="Proteomes" id="UP000184048">
    <property type="component" value="Unassembled WGS sequence"/>
</dbReference>
<evidence type="ECO:0000313" key="2">
    <source>
        <dbReference type="EMBL" id="SHF01028.1"/>
    </source>
</evidence>
<keyword evidence="3" id="KW-1185">Reference proteome</keyword>
<proteinExistence type="predicted"/>
<sequence length="248" mass="28973">MILNCILLHNYYFSISKQEEVSLDKQQRSEESYQLTDSTGKVAGYINSNIGYDNNKLNEAIKYANKGIDKFPNRLDIRFGKCYLLQQIGDFENFTKEIIKTVEYSQTNKNNWLWTENIKQENGTAFFLETIQSYLKELYDTEDDNLLPNMIEIGETTLKYYPNEVEILSTTSVALMLTKQYDKAIQYLKHAEQLDPKDFIVLNNIAQGYKLKGDKINAIKYYELAAKYGDEQVKRQARENIEKLKKVN</sequence>
<dbReference type="InterPro" id="IPR011990">
    <property type="entry name" value="TPR-like_helical_dom_sf"/>
</dbReference>
<dbReference type="PROSITE" id="PS50005">
    <property type="entry name" value="TPR"/>
    <property type="match status" value="1"/>
</dbReference>